<dbReference type="Proteomes" id="UP000464314">
    <property type="component" value="Chromosome"/>
</dbReference>
<keyword evidence="5" id="KW-0408">Iron</keyword>
<dbReference type="GO" id="GO:0003824">
    <property type="term" value="F:catalytic activity"/>
    <property type="evidence" value="ECO:0007669"/>
    <property type="project" value="InterPro"/>
</dbReference>
<name>A0A6P1TGT7_9FIRM</name>
<organism evidence="8 9">
    <name type="scientific">Anaerocolumna sedimenticola</name>
    <dbReference type="NCBI Taxonomy" id="2696063"/>
    <lineage>
        <taxon>Bacteria</taxon>
        <taxon>Bacillati</taxon>
        <taxon>Bacillota</taxon>
        <taxon>Clostridia</taxon>
        <taxon>Lachnospirales</taxon>
        <taxon>Lachnospiraceae</taxon>
        <taxon>Anaerocolumna</taxon>
    </lineage>
</organism>
<dbReference type="InterPro" id="IPR058240">
    <property type="entry name" value="rSAM_sf"/>
</dbReference>
<keyword evidence="2" id="KW-0004">4Fe-4S</keyword>
<evidence type="ECO:0000256" key="4">
    <source>
        <dbReference type="ARBA" id="ARBA00022723"/>
    </source>
</evidence>
<dbReference type="EMBL" id="CP048000">
    <property type="protein sequence ID" value="QHQ60364.1"/>
    <property type="molecule type" value="Genomic_DNA"/>
</dbReference>
<dbReference type="NCBIfam" id="TIGR02495">
    <property type="entry name" value="NrdG2"/>
    <property type="match status" value="1"/>
</dbReference>
<evidence type="ECO:0000256" key="5">
    <source>
        <dbReference type="ARBA" id="ARBA00023004"/>
    </source>
</evidence>
<dbReference type="InterPro" id="IPR013785">
    <property type="entry name" value="Aldolase_TIM"/>
</dbReference>
<proteinExistence type="predicted"/>
<dbReference type="KEGG" id="anr:Ana3638_05910"/>
<evidence type="ECO:0000259" key="7">
    <source>
        <dbReference type="PROSITE" id="PS51918"/>
    </source>
</evidence>
<evidence type="ECO:0000256" key="6">
    <source>
        <dbReference type="ARBA" id="ARBA00023014"/>
    </source>
</evidence>
<evidence type="ECO:0000313" key="8">
    <source>
        <dbReference type="EMBL" id="QHQ60364.1"/>
    </source>
</evidence>
<dbReference type="PANTHER" id="PTHR30352">
    <property type="entry name" value="PYRUVATE FORMATE-LYASE-ACTIVATING ENZYME"/>
    <property type="match status" value="1"/>
</dbReference>
<keyword evidence="4" id="KW-0479">Metal-binding</keyword>
<protein>
    <submittedName>
        <fullName evidence="8">Anaerobic ribonucleoside-triphosphate reductase activating protein</fullName>
    </submittedName>
</protein>
<dbReference type="GO" id="GO:0046872">
    <property type="term" value="F:metal ion binding"/>
    <property type="evidence" value="ECO:0007669"/>
    <property type="project" value="UniProtKB-KW"/>
</dbReference>
<gene>
    <name evidence="8" type="ORF">Ana3638_05910</name>
</gene>
<dbReference type="InterPro" id="IPR007197">
    <property type="entry name" value="rSAM"/>
</dbReference>
<evidence type="ECO:0000313" key="9">
    <source>
        <dbReference type="Proteomes" id="UP000464314"/>
    </source>
</evidence>
<keyword evidence="9" id="KW-1185">Reference proteome</keyword>
<dbReference type="PROSITE" id="PS51918">
    <property type="entry name" value="RADICAL_SAM"/>
    <property type="match status" value="1"/>
</dbReference>
<dbReference type="InterPro" id="IPR034457">
    <property type="entry name" value="Organic_radical-activating"/>
</dbReference>
<dbReference type="InterPro" id="IPR012840">
    <property type="entry name" value="NrdG2"/>
</dbReference>
<dbReference type="Pfam" id="PF04055">
    <property type="entry name" value="Radical_SAM"/>
    <property type="match status" value="1"/>
</dbReference>
<comment type="cofactor">
    <cofactor evidence="1">
        <name>[4Fe-4S] cluster</name>
        <dbReference type="ChEBI" id="CHEBI:49883"/>
    </cofactor>
</comment>
<dbReference type="SFLD" id="SFLDG01094">
    <property type="entry name" value="Uncharacterised_Radical_SAM_Su"/>
    <property type="match status" value="1"/>
</dbReference>
<dbReference type="GO" id="GO:0051539">
    <property type="term" value="F:4 iron, 4 sulfur cluster binding"/>
    <property type="evidence" value="ECO:0007669"/>
    <property type="project" value="UniProtKB-KW"/>
</dbReference>
<feature type="domain" description="Radical SAM core" evidence="7">
    <location>
        <begin position="13"/>
        <end position="228"/>
    </location>
</feature>
<dbReference type="SFLD" id="SFLDS00029">
    <property type="entry name" value="Radical_SAM"/>
    <property type="match status" value="1"/>
</dbReference>
<evidence type="ECO:0000256" key="2">
    <source>
        <dbReference type="ARBA" id="ARBA00022485"/>
    </source>
</evidence>
<evidence type="ECO:0000256" key="3">
    <source>
        <dbReference type="ARBA" id="ARBA00022691"/>
    </source>
</evidence>
<dbReference type="CDD" id="cd01335">
    <property type="entry name" value="Radical_SAM"/>
    <property type="match status" value="1"/>
</dbReference>
<keyword evidence="3" id="KW-0949">S-adenosyl-L-methionine</keyword>
<reference evidence="8 9" key="1">
    <citation type="submission" date="2020-01" db="EMBL/GenBank/DDBJ databases">
        <title>Genome analysis of Anaerocolumna sp. CBA3638.</title>
        <authorList>
            <person name="Kim J."/>
            <person name="Roh S.W."/>
        </authorList>
    </citation>
    <scope>NUCLEOTIDE SEQUENCE [LARGE SCALE GENOMIC DNA]</scope>
    <source>
        <strain evidence="8 9">CBA3638</strain>
    </source>
</reference>
<keyword evidence="6" id="KW-0411">Iron-sulfur</keyword>
<dbReference type="RefSeq" id="WP_161837200.1">
    <property type="nucleotide sequence ID" value="NZ_CP048000.1"/>
</dbReference>
<dbReference type="SUPFAM" id="SSF102114">
    <property type="entry name" value="Radical SAM enzymes"/>
    <property type="match status" value="1"/>
</dbReference>
<accession>A0A6P1TGT7</accession>
<dbReference type="Gene3D" id="3.20.20.70">
    <property type="entry name" value="Aldolase class I"/>
    <property type="match status" value="1"/>
</dbReference>
<dbReference type="AlphaFoldDB" id="A0A6P1TGT7"/>
<evidence type="ECO:0000256" key="1">
    <source>
        <dbReference type="ARBA" id="ARBA00001966"/>
    </source>
</evidence>
<sequence length="231" mass="26108">MEIHGFQKTTLLDYPGHIASTIFLGGCNFRCPFCHNASLVLSPSGQPTIPEEEVFKTLKKRVGIIEGICITGGEPTLYPGLFTFIHKMKELGFLVKLDTNGNNPHIIKELTEKGYLDYIAMDIKNSREKYGLSCGINPFNLSRVDESVTYLLSNPVDYEFRTTVVREHHTHKDIQQIGEWTQGAKAYYLQPYKDSDDIIQPGLSSPTKQELLEYKDILSSYVQNVSIRGID</sequence>